<evidence type="ECO:0000313" key="1">
    <source>
        <dbReference type="EMBL" id="SUZ57080.1"/>
    </source>
</evidence>
<dbReference type="AlphaFoldDB" id="A0A381NR94"/>
<protein>
    <submittedName>
        <fullName evidence="1">Uncharacterized protein</fullName>
    </submittedName>
</protein>
<organism evidence="1">
    <name type="scientific">marine metagenome</name>
    <dbReference type="NCBI Taxonomy" id="408172"/>
    <lineage>
        <taxon>unclassified sequences</taxon>
        <taxon>metagenomes</taxon>
        <taxon>ecological metagenomes</taxon>
    </lineage>
</organism>
<accession>A0A381NR94</accession>
<gene>
    <name evidence="1" type="ORF">METZ01_LOCUS9934</name>
</gene>
<proteinExistence type="predicted"/>
<sequence>MSLGTALVAQNVDPVGVYGITIDIPEAGFQLPGTMTIENSDNGLTGSMVLELPPEMPSQGPADLFDITVEGQVMKCKIGVEGATVDITLNFEDGGFKGSVMSDMGAFGITGRKR</sequence>
<name>A0A381NR94_9ZZZZ</name>
<reference evidence="1" key="1">
    <citation type="submission" date="2018-05" db="EMBL/GenBank/DDBJ databases">
        <authorList>
            <person name="Lanie J.A."/>
            <person name="Ng W.-L."/>
            <person name="Kazmierczak K.M."/>
            <person name="Andrzejewski T.M."/>
            <person name="Davidsen T.M."/>
            <person name="Wayne K.J."/>
            <person name="Tettelin H."/>
            <person name="Glass J.I."/>
            <person name="Rusch D."/>
            <person name="Podicherti R."/>
            <person name="Tsui H.-C.T."/>
            <person name="Winkler M.E."/>
        </authorList>
    </citation>
    <scope>NUCLEOTIDE SEQUENCE</scope>
</reference>
<dbReference type="EMBL" id="UINC01000541">
    <property type="protein sequence ID" value="SUZ57080.1"/>
    <property type="molecule type" value="Genomic_DNA"/>
</dbReference>